<dbReference type="InterPro" id="IPR001757">
    <property type="entry name" value="P_typ_ATPase"/>
</dbReference>
<feature type="transmembrane region" description="Helical" evidence="10">
    <location>
        <begin position="136"/>
        <end position="157"/>
    </location>
</feature>
<dbReference type="GO" id="GO:0005507">
    <property type="term" value="F:copper ion binding"/>
    <property type="evidence" value="ECO:0007669"/>
    <property type="project" value="TreeGrafter"/>
</dbReference>
<dbReference type="InterPro" id="IPR018303">
    <property type="entry name" value="ATPase_P-typ_P_site"/>
</dbReference>
<dbReference type="InterPro" id="IPR023214">
    <property type="entry name" value="HAD_sf"/>
</dbReference>
<dbReference type="PRINTS" id="PR00943">
    <property type="entry name" value="CUATPASE"/>
</dbReference>
<evidence type="ECO:0000256" key="3">
    <source>
        <dbReference type="ARBA" id="ARBA00022692"/>
    </source>
</evidence>
<dbReference type="InterPro" id="IPR006121">
    <property type="entry name" value="HMA_dom"/>
</dbReference>
<dbReference type="PROSITE" id="PS50846">
    <property type="entry name" value="HMA_2"/>
    <property type="match status" value="1"/>
</dbReference>
<feature type="transmembrane region" description="Helical" evidence="10">
    <location>
        <begin position="199"/>
        <end position="218"/>
    </location>
</feature>
<dbReference type="EC" id="3.6.3.3" evidence="12"/>
<feature type="transmembrane region" description="Helical" evidence="10">
    <location>
        <begin position="386"/>
        <end position="413"/>
    </location>
</feature>
<comment type="similarity">
    <text evidence="2">Belongs to the cation transport ATPase (P-type) (TC 3.A.3) family. Type IB subfamily.</text>
</comment>
<dbReference type="Pfam" id="PF00403">
    <property type="entry name" value="HMA"/>
    <property type="match status" value="1"/>
</dbReference>
<feature type="domain" description="HMA" evidence="11">
    <location>
        <begin position="2"/>
        <end position="68"/>
    </location>
</feature>
<dbReference type="SFLD" id="SFLDF00027">
    <property type="entry name" value="p-type_atpase"/>
    <property type="match status" value="1"/>
</dbReference>
<dbReference type="SUPFAM" id="SSF55008">
    <property type="entry name" value="HMA, heavy metal-associated domain"/>
    <property type="match status" value="1"/>
</dbReference>
<dbReference type="PRINTS" id="PR00119">
    <property type="entry name" value="CATATPASE"/>
</dbReference>
<comment type="subcellular location">
    <subcellularLocation>
        <location evidence="1">Endomembrane system</location>
        <topology evidence="1">Multi-pass membrane protein</topology>
    </subcellularLocation>
</comment>
<evidence type="ECO:0000256" key="10">
    <source>
        <dbReference type="SAM" id="Phobius"/>
    </source>
</evidence>
<evidence type="ECO:0000256" key="9">
    <source>
        <dbReference type="ARBA" id="ARBA00023136"/>
    </source>
</evidence>
<dbReference type="GO" id="GO:0055070">
    <property type="term" value="P:copper ion homeostasis"/>
    <property type="evidence" value="ECO:0007669"/>
    <property type="project" value="TreeGrafter"/>
</dbReference>
<feature type="transmembrane region" description="Helical" evidence="10">
    <location>
        <begin position="694"/>
        <end position="711"/>
    </location>
</feature>
<dbReference type="InterPro" id="IPR023299">
    <property type="entry name" value="ATPase_P-typ_cyto_dom_N"/>
</dbReference>
<dbReference type="SFLD" id="SFLDS00003">
    <property type="entry name" value="Haloacid_Dehalogenase"/>
    <property type="match status" value="1"/>
</dbReference>
<feature type="transmembrane region" description="Helical" evidence="10">
    <location>
        <begin position="169"/>
        <end position="193"/>
    </location>
</feature>
<keyword evidence="12" id="KW-0378">Hydrolase</keyword>
<dbReference type="Gene3D" id="3.30.70.100">
    <property type="match status" value="1"/>
</dbReference>
<dbReference type="Gene3D" id="2.70.150.10">
    <property type="entry name" value="Calcium-transporting ATPase, cytoplasmic transduction domain A"/>
    <property type="match status" value="1"/>
</dbReference>
<dbReference type="NCBIfam" id="TIGR01494">
    <property type="entry name" value="ATPase_P-type"/>
    <property type="match status" value="1"/>
</dbReference>
<keyword evidence="6" id="KW-0067">ATP-binding</keyword>
<sequence>MEKYTIPVKGMTCASCVARVEKVVGKFDHLQNVAVNFANEKLTFESEHENVDLHEIAGKVKEYGYELELPNEDHSKHIETNAAGHQHDEESYSGVKKDFLVSLIFTVPIFLISMLYDFEFFREIWTINHDSTNKILLLLTTPIMFIPGKRFFVIFWNNLKHFTAEMNSLVAIGTGAAFLYSTIATLFPGLLFGDSHIPHVYFETAAVIITLILLGRWLEDRAKKKTNSAVKKLLKLRPDKALVKRNGKEEIVSYSDLRIGDIVIVKPGENIPTDGEIISGSSNIDESMITGESMPVEKSIGSKVIGGTFNTSGTFNFKVEKLGDNSVLGKIIKMVEEAQGSKAPIQKLADKIASVFVPVVILVAILTFLAWFIFPESLQFDRALINFVAVLIIACPCALGLATPTAIMVGTGLGANKGILIKNGEILELMREIKTVVLDKTGTITEGKPKVSDIIPIDYDEKELLKVIGSIENKSEHPLSKAIVDKSKEYEIEFNEPDNFNSKSGFGLSAELNGKQYLIGNKKLMEENSVELSQVETKYNDYSNEGKTVIFAAENNKLIGLLTIEDPVKESSKSAIEKLKKNGLKVIMMTGDNDLVAKSLAAKIGIDDYFANVSPEDKSGKVKELQTNGSRIAMVGDGINDAPALAQADVGIAIGTGTDIAIETSDVTLVKGDLNDVLHAINLSQKTIRTVKQNLFWAFIYNTLGIPLAALGLLNPMIAALAMSFSSVSVVTNSLRLKRAKI</sequence>
<name>A0A0W8FVR6_9ZZZZ</name>
<dbReference type="NCBIfam" id="TIGR01511">
    <property type="entry name" value="ATPase-IB1_Cu"/>
    <property type="match status" value="1"/>
</dbReference>
<evidence type="ECO:0000256" key="7">
    <source>
        <dbReference type="ARBA" id="ARBA00022967"/>
    </source>
</evidence>
<evidence type="ECO:0000256" key="6">
    <source>
        <dbReference type="ARBA" id="ARBA00022840"/>
    </source>
</evidence>
<keyword evidence="9 10" id="KW-0472">Membrane</keyword>
<keyword evidence="3 10" id="KW-0812">Transmembrane</keyword>
<keyword evidence="5" id="KW-0547">Nucleotide-binding</keyword>
<dbReference type="EMBL" id="LNQE01000795">
    <property type="protein sequence ID" value="KUG24938.1"/>
    <property type="molecule type" value="Genomic_DNA"/>
</dbReference>
<dbReference type="SUPFAM" id="SSF56784">
    <property type="entry name" value="HAD-like"/>
    <property type="match status" value="1"/>
</dbReference>
<dbReference type="Gene3D" id="3.40.1110.10">
    <property type="entry name" value="Calcium-transporting ATPase, cytoplasmic domain N"/>
    <property type="match status" value="1"/>
</dbReference>
<dbReference type="InterPro" id="IPR027256">
    <property type="entry name" value="P-typ_ATPase_IB"/>
</dbReference>
<dbReference type="GO" id="GO:0016887">
    <property type="term" value="F:ATP hydrolysis activity"/>
    <property type="evidence" value="ECO:0007669"/>
    <property type="project" value="InterPro"/>
</dbReference>
<keyword evidence="4" id="KW-0479">Metal-binding</keyword>
<evidence type="ECO:0000313" key="12">
    <source>
        <dbReference type="EMBL" id="KUG24938.1"/>
    </source>
</evidence>
<dbReference type="Pfam" id="PF00702">
    <property type="entry name" value="Hydrolase"/>
    <property type="match status" value="1"/>
</dbReference>
<dbReference type="InterPro" id="IPR008250">
    <property type="entry name" value="ATPase_P-typ_transduc_dom_A_sf"/>
</dbReference>
<evidence type="ECO:0000256" key="5">
    <source>
        <dbReference type="ARBA" id="ARBA00022741"/>
    </source>
</evidence>
<dbReference type="SUPFAM" id="SSF81665">
    <property type="entry name" value="Calcium ATPase, transmembrane domain M"/>
    <property type="match status" value="1"/>
</dbReference>
<protein>
    <submittedName>
        <fullName evidence="12">Lead, cadmium, zinc and mercury transporting atpase</fullName>
        <ecNumber evidence="12">3.6.3.3</ecNumber>
        <ecNumber evidence="12">3.6.3.4</ecNumber>
    </submittedName>
</protein>
<dbReference type="PANTHER" id="PTHR43520:SF8">
    <property type="entry name" value="P-TYPE CU(+) TRANSPORTER"/>
    <property type="match status" value="1"/>
</dbReference>
<feature type="transmembrane region" description="Helical" evidence="10">
    <location>
        <begin position="352"/>
        <end position="374"/>
    </location>
</feature>
<dbReference type="CDD" id="cd02094">
    <property type="entry name" value="P-type_ATPase_Cu-like"/>
    <property type="match status" value="1"/>
</dbReference>
<dbReference type="GO" id="GO:0012505">
    <property type="term" value="C:endomembrane system"/>
    <property type="evidence" value="ECO:0007669"/>
    <property type="project" value="UniProtKB-SubCell"/>
</dbReference>
<dbReference type="PROSITE" id="PS01047">
    <property type="entry name" value="HMA_1"/>
    <property type="match status" value="1"/>
</dbReference>
<dbReference type="EC" id="3.6.3.4" evidence="12"/>
<evidence type="ECO:0000256" key="1">
    <source>
        <dbReference type="ARBA" id="ARBA00004127"/>
    </source>
</evidence>
<evidence type="ECO:0000259" key="11">
    <source>
        <dbReference type="PROSITE" id="PS50846"/>
    </source>
</evidence>
<dbReference type="FunFam" id="2.70.150.10:FF:000002">
    <property type="entry name" value="Copper-transporting ATPase 1, putative"/>
    <property type="match status" value="1"/>
</dbReference>
<dbReference type="InterPro" id="IPR059000">
    <property type="entry name" value="ATPase_P-type_domA"/>
</dbReference>
<proteinExistence type="inferred from homology"/>
<keyword evidence="7" id="KW-1278">Translocase</keyword>
<dbReference type="Pfam" id="PF00122">
    <property type="entry name" value="E1-E2_ATPase"/>
    <property type="match status" value="1"/>
</dbReference>
<dbReference type="NCBIfam" id="TIGR01525">
    <property type="entry name" value="ATPase-IB_hvy"/>
    <property type="match status" value="1"/>
</dbReference>
<dbReference type="AlphaFoldDB" id="A0A0W8FVR6"/>
<gene>
    <name evidence="12" type="ORF">ASZ90_005245</name>
</gene>
<dbReference type="PANTHER" id="PTHR43520">
    <property type="entry name" value="ATP7, ISOFORM B"/>
    <property type="match status" value="1"/>
</dbReference>
<dbReference type="InterPro" id="IPR023298">
    <property type="entry name" value="ATPase_P-typ_TM_dom_sf"/>
</dbReference>
<evidence type="ECO:0000256" key="8">
    <source>
        <dbReference type="ARBA" id="ARBA00022989"/>
    </source>
</evidence>
<feature type="transmembrane region" description="Helical" evidence="10">
    <location>
        <begin position="99"/>
        <end position="116"/>
    </location>
</feature>
<dbReference type="GO" id="GO:0043682">
    <property type="term" value="F:P-type divalent copper transporter activity"/>
    <property type="evidence" value="ECO:0007669"/>
    <property type="project" value="TreeGrafter"/>
</dbReference>
<keyword evidence="8 10" id="KW-1133">Transmembrane helix</keyword>
<dbReference type="PROSITE" id="PS00154">
    <property type="entry name" value="ATPASE_E1_E2"/>
    <property type="match status" value="1"/>
</dbReference>
<evidence type="ECO:0000256" key="2">
    <source>
        <dbReference type="ARBA" id="ARBA00006024"/>
    </source>
</evidence>
<dbReference type="SFLD" id="SFLDG00002">
    <property type="entry name" value="C1.7:_P-type_atpase_like"/>
    <property type="match status" value="1"/>
</dbReference>
<dbReference type="CDD" id="cd00371">
    <property type="entry name" value="HMA"/>
    <property type="match status" value="1"/>
</dbReference>
<comment type="caution">
    <text evidence="12">The sequence shown here is derived from an EMBL/GenBank/DDBJ whole genome shotgun (WGS) entry which is preliminary data.</text>
</comment>
<reference evidence="12" key="1">
    <citation type="journal article" date="2015" name="Proc. Natl. Acad. Sci. U.S.A.">
        <title>Networks of energetic and metabolic interactions define dynamics in microbial communities.</title>
        <authorList>
            <person name="Embree M."/>
            <person name="Liu J.K."/>
            <person name="Al-Bassam M.M."/>
            <person name="Zengler K."/>
        </authorList>
    </citation>
    <scope>NUCLEOTIDE SEQUENCE</scope>
</reference>
<evidence type="ECO:0000256" key="4">
    <source>
        <dbReference type="ARBA" id="ARBA00022723"/>
    </source>
</evidence>
<organism evidence="12">
    <name type="scientific">hydrocarbon metagenome</name>
    <dbReference type="NCBI Taxonomy" id="938273"/>
    <lineage>
        <taxon>unclassified sequences</taxon>
        <taxon>metagenomes</taxon>
        <taxon>ecological metagenomes</taxon>
    </lineage>
</organism>
<dbReference type="InterPro" id="IPR017969">
    <property type="entry name" value="Heavy-metal-associated_CS"/>
</dbReference>
<dbReference type="Gene3D" id="3.40.50.1000">
    <property type="entry name" value="HAD superfamily/HAD-like"/>
    <property type="match status" value="1"/>
</dbReference>
<dbReference type="GO" id="GO:0005524">
    <property type="term" value="F:ATP binding"/>
    <property type="evidence" value="ECO:0007669"/>
    <property type="project" value="UniProtKB-KW"/>
</dbReference>
<dbReference type="InterPro" id="IPR044492">
    <property type="entry name" value="P_typ_ATPase_HD_dom"/>
</dbReference>
<dbReference type="SUPFAM" id="SSF81653">
    <property type="entry name" value="Calcium ATPase, transduction domain A"/>
    <property type="match status" value="1"/>
</dbReference>
<accession>A0A0W8FVR6</accession>
<dbReference type="InterPro" id="IPR036163">
    <property type="entry name" value="HMA_dom_sf"/>
</dbReference>
<dbReference type="InterPro" id="IPR036412">
    <property type="entry name" value="HAD-like_sf"/>
</dbReference>
<feature type="transmembrane region" description="Helical" evidence="10">
    <location>
        <begin position="717"/>
        <end position="735"/>
    </location>
</feature>
<dbReference type="GO" id="GO:0016020">
    <property type="term" value="C:membrane"/>
    <property type="evidence" value="ECO:0007669"/>
    <property type="project" value="InterPro"/>
</dbReference>